<name>A0A2C8ZWC0_9MICO</name>
<dbReference type="PANTHER" id="PTHR35176">
    <property type="entry name" value="HEME OXYGENASE HI_0854-RELATED"/>
    <property type="match status" value="1"/>
</dbReference>
<evidence type="ECO:0000256" key="1">
    <source>
        <dbReference type="ARBA" id="ARBA00023002"/>
    </source>
</evidence>
<feature type="domain" description="Pyridoxamine 5'-phosphate oxidase N-terminal" evidence="2">
    <location>
        <begin position="11"/>
        <end position="129"/>
    </location>
</feature>
<organism evidence="3 4">
    <name type="scientific">Salinibacterium xinjiangense</name>
    <dbReference type="NCBI Taxonomy" id="386302"/>
    <lineage>
        <taxon>Bacteria</taxon>
        <taxon>Bacillati</taxon>
        <taxon>Actinomycetota</taxon>
        <taxon>Actinomycetes</taxon>
        <taxon>Micrococcales</taxon>
        <taxon>Microbacteriaceae</taxon>
        <taxon>Salinibacterium</taxon>
    </lineage>
</organism>
<dbReference type="Pfam" id="PF01243">
    <property type="entry name" value="PNPOx_N"/>
    <property type="match status" value="1"/>
</dbReference>
<dbReference type="InterPro" id="IPR052019">
    <property type="entry name" value="F420H2_bilvrd_red/Heme_oxyg"/>
</dbReference>
<dbReference type="SUPFAM" id="SSF50475">
    <property type="entry name" value="FMN-binding split barrel"/>
    <property type="match status" value="1"/>
</dbReference>
<dbReference type="AlphaFoldDB" id="A0A2C8ZWC0"/>
<evidence type="ECO:0000313" key="4">
    <source>
        <dbReference type="Proteomes" id="UP000219440"/>
    </source>
</evidence>
<reference evidence="3 4" key="1">
    <citation type="submission" date="2017-09" db="EMBL/GenBank/DDBJ databases">
        <authorList>
            <person name="Ehlers B."/>
            <person name="Leendertz F.H."/>
        </authorList>
    </citation>
    <scope>NUCLEOTIDE SEQUENCE [LARGE SCALE GENOMIC DNA]</scope>
    <source>
        <strain evidence="3 4">CGMCC 1.05381</strain>
    </source>
</reference>
<keyword evidence="4" id="KW-1185">Reference proteome</keyword>
<dbReference type="GO" id="GO:0016627">
    <property type="term" value="F:oxidoreductase activity, acting on the CH-CH group of donors"/>
    <property type="evidence" value="ECO:0007669"/>
    <property type="project" value="TreeGrafter"/>
</dbReference>
<dbReference type="Gene3D" id="2.30.110.10">
    <property type="entry name" value="Electron Transport, Fmn-binding Protein, Chain A"/>
    <property type="match status" value="1"/>
</dbReference>
<evidence type="ECO:0000259" key="2">
    <source>
        <dbReference type="Pfam" id="PF01243"/>
    </source>
</evidence>
<dbReference type="InterPro" id="IPR019965">
    <property type="entry name" value="PPOX_F420-dep_Rv2061_put"/>
</dbReference>
<evidence type="ECO:0000313" key="3">
    <source>
        <dbReference type="EMBL" id="SOE70126.1"/>
    </source>
</evidence>
<dbReference type="InterPro" id="IPR011576">
    <property type="entry name" value="Pyridox_Oxase_N"/>
</dbReference>
<dbReference type="RefSeq" id="WP_097061213.1">
    <property type="nucleotide sequence ID" value="NZ_BMLC01000003.1"/>
</dbReference>
<dbReference type="EMBL" id="OCST01000004">
    <property type="protein sequence ID" value="SOE70126.1"/>
    <property type="molecule type" value="Genomic_DNA"/>
</dbReference>
<dbReference type="GO" id="GO:0005829">
    <property type="term" value="C:cytosol"/>
    <property type="evidence" value="ECO:0007669"/>
    <property type="project" value="TreeGrafter"/>
</dbReference>
<dbReference type="NCBIfam" id="TIGR03666">
    <property type="entry name" value="Rv2061_F420"/>
    <property type="match status" value="1"/>
</dbReference>
<dbReference type="Proteomes" id="UP000219440">
    <property type="component" value="Unassembled WGS sequence"/>
</dbReference>
<keyword evidence="1" id="KW-0560">Oxidoreductase</keyword>
<protein>
    <recommendedName>
        <fullName evidence="2">Pyridoxamine 5'-phosphate oxidase N-terminal domain-containing protein</fullName>
    </recommendedName>
</protein>
<dbReference type="GO" id="GO:0070967">
    <property type="term" value="F:coenzyme F420 binding"/>
    <property type="evidence" value="ECO:0007669"/>
    <property type="project" value="TreeGrafter"/>
</dbReference>
<proteinExistence type="predicted"/>
<dbReference type="PANTHER" id="PTHR35176:SF11">
    <property type="entry name" value="PYRIDOXAMINE 5'-PHOSPHATE OXIDASE FAMILY PROTEIN"/>
    <property type="match status" value="1"/>
</dbReference>
<sequence length="133" mass="14689">MTSSAKLLALGSERFVSLTTFRRSGVGVSTPVWIARDGDSLVVTTPASSGKVKRLRNSSRVQLQPCNRMGKVAVGFSPIEASAQIQDDSAVVERLGDVFLAKFRLEYRILMFIERRAKDGQKQRVMLKITDDA</sequence>
<accession>A0A2C8ZWC0</accession>
<dbReference type="InterPro" id="IPR012349">
    <property type="entry name" value="Split_barrel_FMN-bd"/>
</dbReference>
<dbReference type="OrthoDB" id="5738083at2"/>
<gene>
    <name evidence="3" type="ORF">SAMN06296378_2145</name>
</gene>